<protein>
    <submittedName>
        <fullName evidence="1">Uncharacterized protein</fullName>
    </submittedName>
</protein>
<comment type="caution">
    <text evidence="1">The sequence shown here is derived from an EMBL/GenBank/DDBJ whole genome shotgun (WGS) entry which is preliminary data.</text>
</comment>
<gene>
    <name evidence="1" type="ORF">BJ212DRAFT_1261920</name>
</gene>
<dbReference type="OrthoDB" id="2683015at2759"/>
<keyword evidence="2" id="KW-1185">Reference proteome</keyword>
<organism evidence="1 2">
    <name type="scientific">Suillus subaureus</name>
    <dbReference type="NCBI Taxonomy" id="48587"/>
    <lineage>
        <taxon>Eukaryota</taxon>
        <taxon>Fungi</taxon>
        <taxon>Dikarya</taxon>
        <taxon>Basidiomycota</taxon>
        <taxon>Agaricomycotina</taxon>
        <taxon>Agaricomycetes</taxon>
        <taxon>Agaricomycetidae</taxon>
        <taxon>Boletales</taxon>
        <taxon>Suillineae</taxon>
        <taxon>Suillaceae</taxon>
        <taxon>Suillus</taxon>
    </lineage>
</organism>
<evidence type="ECO:0000313" key="2">
    <source>
        <dbReference type="Proteomes" id="UP000807769"/>
    </source>
</evidence>
<reference evidence="1" key="1">
    <citation type="journal article" date="2020" name="New Phytol.">
        <title>Comparative genomics reveals dynamic genome evolution in host specialist ectomycorrhizal fungi.</title>
        <authorList>
            <person name="Lofgren L.A."/>
            <person name="Nguyen N.H."/>
            <person name="Vilgalys R."/>
            <person name="Ruytinx J."/>
            <person name="Liao H.L."/>
            <person name="Branco S."/>
            <person name="Kuo A."/>
            <person name="LaButti K."/>
            <person name="Lipzen A."/>
            <person name="Andreopoulos W."/>
            <person name="Pangilinan J."/>
            <person name="Riley R."/>
            <person name="Hundley H."/>
            <person name="Na H."/>
            <person name="Barry K."/>
            <person name="Grigoriev I.V."/>
            <person name="Stajich J.E."/>
            <person name="Kennedy P.G."/>
        </authorList>
    </citation>
    <scope>NUCLEOTIDE SEQUENCE</scope>
    <source>
        <strain evidence="1">MN1</strain>
    </source>
</reference>
<proteinExistence type="predicted"/>
<name>A0A9P7EKN1_9AGAM</name>
<dbReference type="GeneID" id="64624242"/>
<sequence>VTEKFILKISSTDTTIASVLICQGVMPCSPISPVMGITLEALELYWVAHLRSPHLVIQAFIKTICDLLGVCLSSHFKFYCATC</sequence>
<accession>A0A9P7EKN1</accession>
<dbReference type="EMBL" id="JABBWG010000004">
    <property type="protein sequence ID" value="KAG1823788.1"/>
    <property type="molecule type" value="Genomic_DNA"/>
</dbReference>
<dbReference type="RefSeq" id="XP_041197848.1">
    <property type="nucleotide sequence ID" value="XM_041330225.1"/>
</dbReference>
<evidence type="ECO:0000313" key="1">
    <source>
        <dbReference type="EMBL" id="KAG1823788.1"/>
    </source>
</evidence>
<dbReference type="AlphaFoldDB" id="A0A9P7EKN1"/>
<dbReference type="Proteomes" id="UP000807769">
    <property type="component" value="Unassembled WGS sequence"/>
</dbReference>
<feature type="non-terminal residue" evidence="1">
    <location>
        <position position="1"/>
    </location>
</feature>